<sequence>MPIAQVHLGTRTPTTLAITFAPNITAHIRYAADARGRFLPTVRDTHGNLALALSGAVRSTSALKARLLANALQHSYAITQLAALESALRALQAPASALASLDVWVVSSWAARARGEGGWSDAGLGGWDRLDERAREVMLRTAVRDGYAVLVAYLLRIALREGSAIELAACAGAEVGSALDHLARIGWAAVRSVREDAVSLLGQTR</sequence>
<evidence type="ECO:0000313" key="1">
    <source>
        <dbReference type="EMBL" id="WOO80263.1"/>
    </source>
</evidence>
<dbReference type="EMBL" id="CP086716">
    <property type="protein sequence ID" value="WOO80263.1"/>
    <property type="molecule type" value="Genomic_DNA"/>
</dbReference>
<evidence type="ECO:0000313" key="2">
    <source>
        <dbReference type="Proteomes" id="UP000827549"/>
    </source>
</evidence>
<dbReference type="RefSeq" id="XP_062626295.1">
    <property type="nucleotide sequence ID" value="XM_062770311.1"/>
</dbReference>
<accession>A0AAF1BQ32</accession>
<reference evidence="1" key="1">
    <citation type="submission" date="2023-10" db="EMBL/GenBank/DDBJ databases">
        <authorList>
            <person name="Noh H."/>
        </authorList>
    </citation>
    <scope>NUCLEOTIDE SEQUENCE</scope>
    <source>
        <strain evidence="1">DUCC4014</strain>
    </source>
</reference>
<gene>
    <name evidence="1" type="ORF">LOC62_03G003773</name>
</gene>
<organism evidence="1 2">
    <name type="scientific">Vanrija pseudolonga</name>
    <dbReference type="NCBI Taxonomy" id="143232"/>
    <lineage>
        <taxon>Eukaryota</taxon>
        <taxon>Fungi</taxon>
        <taxon>Dikarya</taxon>
        <taxon>Basidiomycota</taxon>
        <taxon>Agaricomycotina</taxon>
        <taxon>Tremellomycetes</taxon>
        <taxon>Trichosporonales</taxon>
        <taxon>Trichosporonaceae</taxon>
        <taxon>Vanrija</taxon>
    </lineage>
</organism>
<protein>
    <submittedName>
        <fullName evidence="1">Uncharacterized protein</fullName>
    </submittedName>
</protein>
<proteinExistence type="predicted"/>
<dbReference type="Proteomes" id="UP000827549">
    <property type="component" value="Chromosome 3"/>
</dbReference>
<dbReference type="AlphaFoldDB" id="A0AAF1BQ32"/>
<dbReference type="GeneID" id="87807014"/>
<name>A0AAF1BQ32_9TREE</name>
<keyword evidence="2" id="KW-1185">Reference proteome</keyword>